<dbReference type="PRINTS" id="PR00778">
    <property type="entry name" value="HTHARSR"/>
</dbReference>
<dbReference type="PROSITE" id="PS50987">
    <property type="entry name" value="HTH_ARSR_2"/>
    <property type="match status" value="1"/>
</dbReference>
<reference evidence="3" key="1">
    <citation type="submission" date="2022-12" db="EMBL/GenBank/DDBJ databases">
        <title>Reference genome sequencing for broad-spectrum identification of bacterial and archaeal isolates by mass spectrometry.</title>
        <authorList>
            <person name="Sekiguchi Y."/>
            <person name="Tourlousse D.M."/>
        </authorList>
    </citation>
    <scope>NUCLEOTIDE SEQUENCE</scope>
    <source>
        <strain evidence="3">14</strain>
    </source>
</reference>
<accession>A0A9W6CUC6</accession>
<evidence type="ECO:0000313" key="3">
    <source>
        <dbReference type="EMBL" id="GLI25865.1"/>
    </source>
</evidence>
<dbReference type="Gene3D" id="3.40.50.2300">
    <property type="match status" value="1"/>
</dbReference>
<dbReference type="GO" id="GO:0003700">
    <property type="term" value="F:DNA-binding transcription factor activity"/>
    <property type="evidence" value="ECO:0007669"/>
    <property type="project" value="InterPro"/>
</dbReference>
<keyword evidence="1" id="KW-0059">Arsenical resistance</keyword>
<dbReference type="SUPFAM" id="SSF52788">
    <property type="entry name" value="Phosphotyrosine protein phosphatases I"/>
    <property type="match status" value="1"/>
</dbReference>
<dbReference type="PANTHER" id="PTHR43428">
    <property type="entry name" value="ARSENATE REDUCTASE"/>
    <property type="match status" value="1"/>
</dbReference>
<dbReference type="InterPro" id="IPR001845">
    <property type="entry name" value="HTH_ArsR_DNA-bd_dom"/>
</dbReference>
<feature type="domain" description="HTH arsR-type" evidence="2">
    <location>
        <begin position="2"/>
        <end position="99"/>
    </location>
</feature>
<dbReference type="InterPro" id="IPR023485">
    <property type="entry name" value="Ptyr_pPase"/>
</dbReference>
<protein>
    <recommendedName>
        <fullName evidence="2">HTH arsR-type domain-containing protein</fullName>
    </recommendedName>
</protein>
<dbReference type="SUPFAM" id="SSF46785">
    <property type="entry name" value="Winged helix' DNA-binding domain"/>
    <property type="match status" value="1"/>
</dbReference>
<dbReference type="Gene3D" id="1.10.10.10">
    <property type="entry name" value="Winged helix-like DNA-binding domain superfamily/Winged helix DNA-binding domain"/>
    <property type="match status" value="1"/>
</dbReference>
<dbReference type="EMBL" id="BSDP01000001">
    <property type="protein sequence ID" value="GLI25865.1"/>
    <property type="molecule type" value="Genomic_DNA"/>
</dbReference>
<dbReference type="InterPro" id="IPR011991">
    <property type="entry name" value="ArsR-like_HTH"/>
</dbReference>
<sequence>MHGATDAPGVDGSLTVLADPTRVRILRLIRDADGGRELVGRLAEALGVSQPTVSHHMRALLEEGIVRREPEGRRAWYSIEPEWVDRIDALLGAPAEPATPPDLDRISRDLAVRFRGVFSRETVAHYVADSYRLLASTGPAARLSSRTAAFTASRLDALARDRGADAATPEVLFVCVENAGRSQMAAAILHQLAGDRVTVRTAGSDPAAEVRGTVVAALDEIGVPLGGEFPKPLTDEAVKAADVVITMGCGDACPVFPGRRYLDWELDDPVGRPLAEVRGIRDDIETRVRRLLDELHIS</sequence>
<dbReference type="InterPro" id="IPR036390">
    <property type="entry name" value="WH_DNA-bd_sf"/>
</dbReference>
<dbReference type="CDD" id="cd00090">
    <property type="entry name" value="HTH_ARSR"/>
    <property type="match status" value="1"/>
</dbReference>
<dbReference type="CDD" id="cd16345">
    <property type="entry name" value="LMWP_ArsC"/>
    <property type="match status" value="1"/>
</dbReference>
<dbReference type="InterPro" id="IPR036388">
    <property type="entry name" value="WH-like_DNA-bd_sf"/>
</dbReference>
<keyword evidence="4" id="KW-1185">Reference proteome</keyword>
<dbReference type="PANTHER" id="PTHR43428:SF1">
    <property type="entry name" value="ARSENATE REDUCTASE"/>
    <property type="match status" value="1"/>
</dbReference>
<dbReference type="Proteomes" id="UP001144396">
    <property type="component" value="Unassembled WGS sequence"/>
</dbReference>
<dbReference type="RefSeq" id="WP_281881857.1">
    <property type="nucleotide sequence ID" value="NZ_BSDP01000001.1"/>
</dbReference>
<name>A0A9W6CUC6_9MICO</name>
<evidence type="ECO:0000313" key="4">
    <source>
        <dbReference type="Proteomes" id="UP001144396"/>
    </source>
</evidence>
<dbReference type="Pfam" id="PF01451">
    <property type="entry name" value="LMWPc"/>
    <property type="match status" value="1"/>
</dbReference>
<dbReference type="Pfam" id="PF21234">
    <property type="entry name" value="Phosphatase-like_N"/>
    <property type="match status" value="1"/>
</dbReference>
<dbReference type="NCBIfam" id="NF033788">
    <property type="entry name" value="HTH_metalloreg"/>
    <property type="match status" value="1"/>
</dbReference>
<evidence type="ECO:0000259" key="2">
    <source>
        <dbReference type="PROSITE" id="PS50987"/>
    </source>
</evidence>
<comment type="caution">
    <text evidence="3">The sequence shown here is derived from an EMBL/GenBank/DDBJ whole genome shotgun (WGS) entry which is preliminary data.</text>
</comment>
<dbReference type="SMART" id="SM00418">
    <property type="entry name" value="HTH_ARSR"/>
    <property type="match status" value="1"/>
</dbReference>
<dbReference type="SMART" id="SM00226">
    <property type="entry name" value="LMWPc"/>
    <property type="match status" value="1"/>
</dbReference>
<dbReference type="GO" id="GO:0046685">
    <property type="term" value="P:response to arsenic-containing substance"/>
    <property type="evidence" value="ECO:0007669"/>
    <property type="project" value="UniProtKB-KW"/>
</dbReference>
<gene>
    <name evidence="3" type="ORF">ARHIZOSPH14_01070</name>
</gene>
<dbReference type="Pfam" id="PF01022">
    <property type="entry name" value="HTH_5"/>
    <property type="match status" value="1"/>
</dbReference>
<dbReference type="AlphaFoldDB" id="A0A9W6CUC6"/>
<evidence type="ECO:0000256" key="1">
    <source>
        <dbReference type="ARBA" id="ARBA00022849"/>
    </source>
</evidence>
<dbReference type="InterPro" id="IPR036196">
    <property type="entry name" value="Ptyr_pPase_sf"/>
</dbReference>
<dbReference type="Gene3D" id="1.10.8.1060">
    <property type="entry name" value="Corynebacterium glutamicum thioredoxin-dependent arsenate reductase, N-terminal domain"/>
    <property type="match status" value="1"/>
</dbReference>
<dbReference type="InterPro" id="IPR048716">
    <property type="entry name" value="Phosphatase-like_N"/>
</dbReference>
<organism evidence="3 4">
    <name type="scientific">Agromyces rhizosphaerae</name>
    <dbReference type="NCBI Taxonomy" id="88374"/>
    <lineage>
        <taxon>Bacteria</taxon>
        <taxon>Bacillati</taxon>
        <taxon>Actinomycetota</taxon>
        <taxon>Actinomycetes</taxon>
        <taxon>Micrococcales</taxon>
        <taxon>Microbacteriaceae</taxon>
        <taxon>Agromyces</taxon>
    </lineage>
</organism>
<proteinExistence type="predicted"/>